<dbReference type="PANTHER" id="PTHR30373">
    <property type="entry name" value="UPF0603 PROTEIN YGCG"/>
    <property type="match status" value="1"/>
</dbReference>
<dbReference type="Proteomes" id="UP000646484">
    <property type="component" value="Unassembled WGS sequence"/>
</dbReference>
<reference evidence="3 4" key="1">
    <citation type="submission" date="2020-08" db="EMBL/GenBank/DDBJ databases">
        <title>Genome public.</title>
        <authorList>
            <person name="Liu C."/>
            <person name="Sun Q."/>
        </authorList>
    </citation>
    <scope>NUCLEOTIDE SEQUENCE [LARGE SCALE GENOMIC DNA]</scope>
    <source>
        <strain evidence="3 4">NSJ-56</strain>
    </source>
</reference>
<name>A0ABR7CY44_9BACT</name>
<keyword evidence="1" id="KW-0812">Transmembrane</keyword>
<dbReference type="PANTHER" id="PTHR30373:SF2">
    <property type="entry name" value="UPF0603 PROTEIN YGCG"/>
    <property type="match status" value="1"/>
</dbReference>
<feature type="domain" description="TPM" evidence="2">
    <location>
        <begin position="34"/>
        <end position="161"/>
    </location>
</feature>
<evidence type="ECO:0000313" key="4">
    <source>
        <dbReference type="Proteomes" id="UP000646484"/>
    </source>
</evidence>
<protein>
    <submittedName>
        <fullName evidence="3">TPM domain-containing protein</fullName>
    </submittedName>
</protein>
<organism evidence="3 4">
    <name type="scientific">Butyricimonas hominis</name>
    <dbReference type="NCBI Taxonomy" id="2763032"/>
    <lineage>
        <taxon>Bacteria</taxon>
        <taxon>Pseudomonadati</taxon>
        <taxon>Bacteroidota</taxon>
        <taxon>Bacteroidia</taxon>
        <taxon>Bacteroidales</taxon>
        <taxon>Odoribacteraceae</taxon>
        <taxon>Butyricimonas</taxon>
    </lineage>
</organism>
<dbReference type="Gene3D" id="3.10.310.50">
    <property type="match status" value="1"/>
</dbReference>
<sequence>MIKRLFILLTLIAGISYITGAQNIPDPMKPRRIVNDFTGLFSKQEQNTLERKLRNFNDSTSTQIAVVTVPTLNGYDINDYAARLGEQWGVGQKGKDNGIVLLIKPKSGRERGEVAISVGYGLEGVIPDVIASRIIRNEIIPSFQQGEYYRGVNKALDVIMDLSKGEYTANEYRKKSESGGWIDFVIGFIILAVLLSFIFRRRGGGGYSPGRSSGGGFFIFPMGGFGGGSSSGGFGGFSSGGGSFGGFGGGSFGGGGSSGSW</sequence>
<evidence type="ECO:0000313" key="3">
    <source>
        <dbReference type="EMBL" id="MBC5620598.1"/>
    </source>
</evidence>
<feature type="transmembrane region" description="Helical" evidence="1">
    <location>
        <begin position="180"/>
        <end position="199"/>
    </location>
</feature>
<gene>
    <name evidence="3" type="ORF">H8S64_05755</name>
</gene>
<dbReference type="RefSeq" id="WP_186975320.1">
    <property type="nucleotide sequence ID" value="NZ_JACOOH010000002.1"/>
</dbReference>
<dbReference type="InterPro" id="IPR007621">
    <property type="entry name" value="TPM_dom"/>
</dbReference>
<dbReference type="Pfam" id="PF04536">
    <property type="entry name" value="TPM_phosphatase"/>
    <property type="match status" value="1"/>
</dbReference>
<keyword evidence="1" id="KW-1133">Transmembrane helix</keyword>
<evidence type="ECO:0000259" key="2">
    <source>
        <dbReference type="Pfam" id="PF04536"/>
    </source>
</evidence>
<keyword evidence="4" id="KW-1185">Reference proteome</keyword>
<evidence type="ECO:0000256" key="1">
    <source>
        <dbReference type="SAM" id="Phobius"/>
    </source>
</evidence>
<keyword evidence="1" id="KW-0472">Membrane</keyword>
<comment type="caution">
    <text evidence="3">The sequence shown here is derived from an EMBL/GenBank/DDBJ whole genome shotgun (WGS) entry which is preliminary data.</text>
</comment>
<dbReference type="EMBL" id="JACOOH010000002">
    <property type="protein sequence ID" value="MBC5620598.1"/>
    <property type="molecule type" value="Genomic_DNA"/>
</dbReference>
<accession>A0ABR7CY44</accession>
<proteinExistence type="predicted"/>